<feature type="transmembrane region" description="Helical" evidence="7">
    <location>
        <begin position="203"/>
        <end position="230"/>
    </location>
</feature>
<gene>
    <name evidence="9" type="ORF">FBUS_00005</name>
</gene>
<dbReference type="EMBL" id="LUCM01000013">
    <property type="protein sequence ID" value="KAA0201252.1"/>
    <property type="molecule type" value="Genomic_DNA"/>
</dbReference>
<dbReference type="InterPro" id="IPR039859">
    <property type="entry name" value="PFA4/ZDH16/20/ERF2-like"/>
</dbReference>
<proteinExistence type="inferred from homology"/>
<feature type="transmembrane region" description="Helical" evidence="7">
    <location>
        <begin position="242"/>
        <end position="263"/>
    </location>
</feature>
<keyword evidence="5 7" id="KW-0472">Membrane</keyword>
<accession>A0A8E0S8T6</accession>
<comment type="caution">
    <text evidence="9">The sequence shown here is derived from an EMBL/GenBank/DDBJ whole genome shotgun (WGS) entry which is preliminary data.</text>
</comment>
<name>A0A8E0S8T6_9TREM</name>
<dbReference type="Proteomes" id="UP000728185">
    <property type="component" value="Unassembled WGS sequence"/>
</dbReference>
<comment type="domain">
    <text evidence="7">The DHHC domain is required for palmitoyltransferase activity.</text>
</comment>
<feature type="transmembrane region" description="Helical" evidence="7">
    <location>
        <begin position="53"/>
        <end position="72"/>
    </location>
</feature>
<sequence length="370" mass="43093">MNCGSSLTQSIFGCCMNIPIYVLCMIIGWSYYTVVFIICAGKHIQRGALIPNCLGRVPQYISNGMFLIQILVQNPRFLYYPTVLFVVPYHLVLFLFLWSFWRSVKTSIPPVPKQYCLSASETVRFIELDSEPARTEYLEQLVQQKRLPITLNNKRGTVPFCDICFLIKPDRTHHCSSCEKCVPKMDHHCPWINNCVGYHNQKYFLLFLFHAICYCSLSFLSTLGFFIKFVHNQIDFTVDGMHVFFLFIISLVFAIALLALLLFQMTLLFGNSSTLEHFRSPNFRDSAVRQTFSLGFKANFVQVFGSRPLYWLIPIYTRSVLTGRFVLLEKFHRLCSTTRSRFSHTEPILTLFFWHVPSFNVLVADFRKRF</sequence>
<keyword evidence="10" id="KW-1185">Reference proteome</keyword>
<feature type="transmembrane region" description="Helical" evidence="7">
    <location>
        <begin position="78"/>
        <end position="101"/>
    </location>
</feature>
<keyword evidence="3 7" id="KW-0812">Transmembrane</keyword>
<dbReference type="PANTHER" id="PTHR12246">
    <property type="entry name" value="PALMITOYLTRANSFERASE ZDHHC16"/>
    <property type="match status" value="1"/>
</dbReference>
<protein>
    <recommendedName>
        <fullName evidence="7">Palmitoyltransferase</fullName>
        <ecNumber evidence="7">2.3.1.225</ecNumber>
    </recommendedName>
</protein>
<evidence type="ECO:0000256" key="3">
    <source>
        <dbReference type="ARBA" id="ARBA00022692"/>
    </source>
</evidence>
<dbReference type="GO" id="GO:0016020">
    <property type="term" value="C:membrane"/>
    <property type="evidence" value="ECO:0007669"/>
    <property type="project" value="UniProtKB-SubCell"/>
</dbReference>
<keyword evidence="4 7" id="KW-1133">Transmembrane helix</keyword>
<feature type="transmembrane region" description="Helical" evidence="7">
    <location>
        <begin position="20"/>
        <end position="41"/>
    </location>
</feature>
<evidence type="ECO:0000256" key="4">
    <source>
        <dbReference type="ARBA" id="ARBA00022989"/>
    </source>
</evidence>
<dbReference type="GO" id="GO:0019706">
    <property type="term" value="F:protein-cysteine S-palmitoyltransferase activity"/>
    <property type="evidence" value="ECO:0007669"/>
    <property type="project" value="UniProtKB-EC"/>
</dbReference>
<comment type="subcellular location">
    <subcellularLocation>
        <location evidence="1">Membrane</location>
        <topology evidence="1">Multi-pass membrane protein</topology>
    </subcellularLocation>
</comment>
<keyword evidence="2 7" id="KW-0808">Transferase</keyword>
<evidence type="ECO:0000259" key="8">
    <source>
        <dbReference type="Pfam" id="PF01529"/>
    </source>
</evidence>
<keyword evidence="6 7" id="KW-0012">Acyltransferase</keyword>
<evidence type="ECO:0000256" key="7">
    <source>
        <dbReference type="RuleBase" id="RU079119"/>
    </source>
</evidence>
<dbReference type="AlphaFoldDB" id="A0A8E0S8T6"/>
<evidence type="ECO:0000256" key="5">
    <source>
        <dbReference type="ARBA" id="ARBA00023136"/>
    </source>
</evidence>
<dbReference type="OrthoDB" id="9909019at2759"/>
<dbReference type="PROSITE" id="PS50216">
    <property type="entry name" value="DHHC"/>
    <property type="match status" value="1"/>
</dbReference>
<evidence type="ECO:0000256" key="1">
    <source>
        <dbReference type="ARBA" id="ARBA00004141"/>
    </source>
</evidence>
<organism evidence="9 10">
    <name type="scientific">Fasciolopsis buskii</name>
    <dbReference type="NCBI Taxonomy" id="27845"/>
    <lineage>
        <taxon>Eukaryota</taxon>
        <taxon>Metazoa</taxon>
        <taxon>Spiralia</taxon>
        <taxon>Lophotrochozoa</taxon>
        <taxon>Platyhelminthes</taxon>
        <taxon>Trematoda</taxon>
        <taxon>Digenea</taxon>
        <taxon>Plagiorchiida</taxon>
        <taxon>Echinostomata</taxon>
        <taxon>Echinostomatoidea</taxon>
        <taxon>Fasciolidae</taxon>
        <taxon>Fasciolopsis</taxon>
    </lineage>
</organism>
<evidence type="ECO:0000256" key="2">
    <source>
        <dbReference type="ARBA" id="ARBA00022679"/>
    </source>
</evidence>
<comment type="similarity">
    <text evidence="7">Belongs to the DHHC palmitoyltransferase family.</text>
</comment>
<comment type="catalytic activity">
    <reaction evidence="7">
        <text>L-cysteinyl-[protein] + hexadecanoyl-CoA = S-hexadecanoyl-L-cysteinyl-[protein] + CoA</text>
        <dbReference type="Rhea" id="RHEA:36683"/>
        <dbReference type="Rhea" id="RHEA-COMP:10131"/>
        <dbReference type="Rhea" id="RHEA-COMP:11032"/>
        <dbReference type="ChEBI" id="CHEBI:29950"/>
        <dbReference type="ChEBI" id="CHEBI:57287"/>
        <dbReference type="ChEBI" id="CHEBI:57379"/>
        <dbReference type="ChEBI" id="CHEBI:74151"/>
        <dbReference type="EC" id="2.3.1.225"/>
    </reaction>
</comment>
<dbReference type="EC" id="2.3.1.225" evidence="7"/>
<dbReference type="InterPro" id="IPR001594">
    <property type="entry name" value="Palmitoyltrfase_DHHC"/>
</dbReference>
<feature type="domain" description="Palmitoyltransferase DHHC" evidence="8">
    <location>
        <begin position="160"/>
        <end position="279"/>
    </location>
</feature>
<reference evidence="9" key="1">
    <citation type="submission" date="2019-05" db="EMBL/GenBank/DDBJ databases">
        <title>Annotation for the trematode Fasciolopsis buski.</title>
        <authorList>
            <person name="Choi Y.-J."/>
        </authorList>
    </citation>
    <scope>NUCLEOTIDE SEQUENCE</scope>
    <source>
        <strain evidence="9">HT</strain>
        <tissue evidence="9">Whole worm</tissue>
    </source>
</reference>
<evidence type="ECO:0000256" key="6">
    <source>
        <dbReference type="ARBA" id="ARBA00023315"/>
    </source>
</evidence>
<evidence type="ECO:0000313" key="9">
    <source>
        <dbReference type="EMBL" id="KAA0201252.1"/>
    </source>
</evidence>
<evidence type="ECO:0000313" key="10">
    <source>
        <dbReference type="Proteomes" id="UP000728185"/>
    </source>
</evidence>
<dbReference type="Pfam" id="PF01529">
    <property type="entry name" value="DHHC"/>
    <property type="match status" value="1"/>
</dbReference>